<keyword evidence="3" id="KW-1185">Reference proteome</keyword>
<dbReference type="EMBL" id="KK784922">
    <property type="protein sequence ID" value="KDO61922.1"/>
    <property type="molecule type" value="Genomic_DNA"/>
</dbReference>
<evidence type="ECO:0000313" key="2">
    <source>
        <dbReference type="EMBL" id="KDO61922.1"/>
    </source>
</evidence>
<reference evidence="2 3" key="1">
    <citation type="submission" date="2014-04" db="EMBL/GenBank/DDBJ databases">
        <authorList>
            <consortium name="International Citrus Genome Consortium"/>
            <person name="Gmitter F."/>
            <person name="Chen C."/>
            <person name="Farmerie W."/>
            <person name="Harkins T."/>
            <person name="Desany B."/>
            <person name="Mohiuddin M."/>
            <person name="Kodira C."/>
            <person name="Borodovsky M."/>
            <person name="Lomsadze A."/>
            <person name="Burns P."/>
            <person name="Jenkins J."/>
            <person name="Prochnik S."/>
            <person name="Shu S."/>
            <person name="Chapman J."/>
            <person name="Pitluck S."/>
            <person name="Schmutz J."/>
            <person name="Rokhsar D."/>
        </authorList>
    </citation>
    <scope>NUCLEOTIDE SEQUENCE</scope>
</reference>
<evidence type="ECO:0000256" key="1">
    <source>
        <dbReference type="SAM" id="MobiDB-lite"/>
    </source>
</evidence>
<accession>A0A067FEN4</accession>
<dbReference type="Proteomes" id="UP000027120">
    <property type="component" value="Unassembled WGS sequence"/>
</dbReference>
<proteinExistence type="predicted"/>
<sequence length="26" mass="3001">GRFVRRPNSNAQDERGKKKVVMLSDL</sequence>
<feature type="region of interest" description="Disordered" evidence="1">
    <location>
        <begin position="1"/>
        <end position="26"/>
    </location>
</feature>
<dbReference type="AlphaFoldDB" id="A0A067FEN4"/>
<protein>
    <submittedName>
        <fullName evidence="2">Uncharacterized protein</fullName>
    </submittedName>
</protein>
<feature type="non-terminal residue" evidence="2">
    <location>
        <position position="1"/>
    </location>
</feature>
<name>A0A067FEN4_CITSI</name>
<organism evidence="2 3">
    <name type="scientific">Citrus sinensis</name>
    <name type="common">Sweet orange</name>
    <name type="synonym">Citrus aurantium var. sinensis</name>
    <dbReference type="NCBI Taxonomy" id="2711"/>
    <lineage>
        <taxon>Eukaryota</taxon>
        <taxon>Viridiplantae</taxon>
        <taxon>Streptophyta</taxon>
        <taxon>Embryophyta</taxon>
        <taxon>Tracheophyta</taxon>
        <taxon>Spermatophyta</taxon>
        <taxon>Magnoliopsida</taxon>
        <taxon>eudicotyledons</taxon>
        <taxon>Gunneridae</taxon>
        <taxon>Pentapetalae</taxon>
        <taxon>rosids</taxon>
        <taxon>malvids</taxon>
        <taxon>Sapindales</taxon>
        <taxon>Rutaceae</taxon>
        <taxon>Aurantioideae</taxon>
        <taxon>Citrus</taxon>
    </lineage>
</organism>
<evidence type="ECO:0000313" key="3">
    <source>
        <dbReference type="Proteomes" id="UP000027120"/>
    </source>
</evidence>
<gene>
    <name evidence="2" type="ORF">CISIN_1g0135001mg</name>
</gene>